<dbReference type="SUPFAM" id="SSF53335">
    <property type="entry name" value="S-adenosyl-L-methionine-dependent methyltransferases"/>
    <property type="match status" value="1"/>
</dbReference>
<dbReference type="PIRSF" id="PIRSF018249">
    <property type="entry name" value="MyrA_prd"/>
    <property type="match status" value="1"/>
</dbReference>
<evidence type="ECO:0000259" key="2">
    <source>
        <dbReference type="Pfam" id="PF21302"/>
    </source>
</evidence>
<dbReference type="InterPro" id="IPR016718">
    <property type="entry name" value="rRNA_m1G-MeTrfase_A_prd"/>
</dbReference>
<evidence type="ECO:0000313" key="4">
    <source>
        <dbReference type="Proteomes" id="UP001592528"/>
    </source>
</evidence>
<feature type="domain" description="Methyltransferase" evidence="1">
    <location>
        <begin position="91"/>
        <end position="175"/>
    </location>
</feature>
<dbReference type="CDD" id="cd02440">
    <property type="entry name" value="AdoMet_MTases"/>
    <property type="match status" value="1"/>
</dbReference>
<proteinExistence type="predicted"/>
<reference evidence="3 4" key="1">
    <citation type="submission" date="2024-09" db="EMBL/GenBank/DDBJ databases">
        <authorList>
            <person name="Lee S.D."/>
        </authorList>
    </citation>
    <scope>NUCLEOTIDE SEQUENCE [LARGE SCALE GENOMIC DNA]</scope>
    <source>
        <strain evidence="3 4">N1-5</strain>
    </source>
</reference>
<dbReference type="InterPro" id="IPR041698">
    <property type="entry name" value="Methyltransf_25"/>
</dbReference>
<dbReference type="InterPro" id="IPR029063">
    <property type="entry name" value="SAM-dependent_MTases_sf"/>
</dbReference>
<dbReference type="Pfam" id="PF21302">
    <property type="entry name" value="Zn_ribbon_RlmA"/>
    <property type="match status" value="1"/>
</dbReference>
<organism evidence="3 4">
    <name type="scientific">Streptacidiphilus cavernicola</name>
    <dbReference type="NCBI Taxonomy" id="3342716"/>
    <lineage>
        <taxon>Bacteria</taxon>
        <taxon>Bacillati</taxon>
        <taxon>Actinomycetota</taxon>
        <taxon>Actinomycetes</taxon>
        <taxon>Kitasatosporales</taxon>
        <taxon>Streptomycetaceae</taxon>
        <taxon>Streptacidiphilus</taxon>
    </lineage>
</organism>
<dbReference type="InterPro" id="IPR048647">
    <property type="entry name" value="RlmA_N"/>
</dbReference>
<dbReference type="InterPro" id="IPR050508">
    <property type="entry name" value="Methyltransf_Superfamily"/>
</dbReference>
<feature type="domain" description="23S rRNA (guanine(745)-N(1))-methyltransferase N-terminal" evidence="2">
    <location>
        <begin position="10"/>
        <end position="47"/>
    </location>
</feature>
<dbReference type="EMBL" id="JBHEZZ010000006">
    <property type="protein sequence ID" value="MFC1402326.1"/>
    <property type="molecule type" value="Genomic_DNA"/>
</dbReference>
<dbReference type="GO" id="GO:0008168">
    <property type="term" value="F:methyltransferase activity"/>
    <property type="evidence" value="ECO:0007669"/>
    <property type="project" value="UniProtKB-KW"/>
</dbReference>
<evidence type="ECO:0000259" key="1">
    <source>
        <dbReference type="Pfam" id="PF13649"/>
    </source>
</evidence>
<dbReference type="Gene3D" id="3.40.50.150">
    <property type="entry name" value="Vaccinia Virus protein VP39"/>
    <property type="match status" value="1"/>
</dbReference>
<accession>A0ABV6ULJ8</accession>
<gene>
    <name evidence="3" type="ORF">ACEZDJ_13625</name>
</gene>
<name>A0ABV6ULJ8_9ACTN</name>
<keyword evidence="3" id="KW-0808">Transferase</keyword>
<dbReference type="PANTHER" id="PTHR42912:SF45">
    <property type="entry name" value="23S RRNA (GUANINE(745)-N(1))-METHYLTRANSFERASE"/>
    <property type="match status" value="1"/>
</dbReference>
<dbReference type="Pfam" id="PF13649">
    <property type="entry name" value="Methyltransf_25"/>
    <property type="match status" value="1"/>
</dbReference>
<keyword evidence="4" id="KW-1185">Reference proteome</keyword>
<dbReference type="Proteomes" id="UP001592528">
    <property type="component" value="Unassembled WGS sequence"/>
</dbReference>
<protein>
    <submittedName>
        <fullName evidence="3">RNA methyltransferase</fullName>
    </submittedName>
</protein>
<dbReference type="RefSeq" id="WP_030258921.1">
    <property type="nucleotide sequence ID" value="NZ_JBHEZZ010000006.1"/>
</dbReference>
<sequence length="281" mass="29401">MLQDVVEYLVCPHCGQGLAAGPGGGALRCPQRHTFDVARQGYVSLLPGDAHTGTGDTAAMVAARDAFLSAGHYAPVAEALAAAAPADARCVVDLGAGTGHYLAAVLDALPEAHGIALDISKFALRRAARSHPRAGAVVCDAWRPLPIRDDAADLVINVFAPRNGPELRRVLRPGGTLLTITPTPRHLSELVRELGLLGVDGRKEERLAATLGPYLESGGSSEHDFTLLLDHEAVRTVVGMGPSAWHTDPAALAERIAALPEPVPVTASVTLSRFTKVPLAR</sequence>
<keyword evidence="3" id="KW-0489">Methyltransferase</keyword>
<comment type="caution">
    <text evidence="3">The sequence shown here is derived from an EMBL/GenBank/DDBJ whole genome shotgun (WGS) entry which is preliminary data.</text>
</comment>
<dbReference type="PANTHER" id="PTHR42912">
    <property type="entry name" value="METHYLTRANSFERASE"/>
    <property type="match status" value="1"/>
</dbReference>
<dbReference type="GO" id="GO:0032259">
    <property type="term" value="P:methylation"/>
    <property type="evidence" value="ECO:0007669"/>
    <property type="project" value="UniProtKB-KW"/>
</dbReference>
<evidence type="ECO:0000313" key="3">
    <source>
        <dbReference type="EMBL" id="MFC1402326.1"/>
    </source>
</evidence>